<evidence type="ECO:0000256" key="2">
    <source>
        <dbReference type="ARBA" id="ARBA00022679"/>
    </source>
</evidence>
<dbReference type="Gene3D" id="2.60.200.40">
    <property type="match status" value="1"/>
</dbReference>
<dbReference type="Gene3D" id="3.40.50.10330">
    <property type="entry name" value="Probable inorganic polyphosphate/atp-NAD kinase, domain 1"/>
    <property type="match status" value="1"/>
</dbReference>
<evidence type="ECO:0000256" key="3">
    <source>
        <dbReference type="ARBA" id="ARBA00022741"/>
    </source>
</evidence>
<feature type="domain" description="DAGKc" evidence="8">
    <location>
        <begin position="95"/>
        <end position="240"/>
    </location>
</feature>
<proteinExistence type="inferred from homology"/>
<keyword evidence="2 6" id="KW-0808">Transferase</keyword>
<feature type="compositionally biased region" description="Acidic residues" evidence="7">
    <location>
        <begin position="58"/>
        <end position="74"/>
    </location>
</feature>
<accession>A0A7S2ZY78</accession>
<dbReference type="InterPro" id="IPR001206">
    <property type="entry name" value="Diacylglycerol_kinase_cat_dom"/>
</dbReference>
<dbReference type="SUPFAM" id="SSF111331">
    <property type="entry name" value="NAD kinase/diacylglycerol kinase-like"/>
    <property type="match status" value="1"/>
</dbReference>
<comment type="similarity">
    <text evidence="1 6">Belongs to the eukaryotic diacylglycerol kinase family.</text>
</comment>
<dbReference type="GO" id="GO:0016020">
    <property type="term" value="C:membrane"/>
    <property type="evidence" value="ECO:0007669"/>
    <property type="project" value="TreeGrafter"/>
</dbReference>
<dbReference type="Pfam" id="PF00609">
    <property type="entry name" value="DAGK_acc"/>
    <property type="match status" value="1"/>
</dbReference>
<dbReference type="SMART" id="SM00045">
    <property type="entry name" value="DAGKa"/>
    <property type="match status" value="1"/>
</dbReference>
<evidence type="ECO:0000256" key="4">
    <source>
        <dbReference type="ARBA" id="ARBA00022777"/>
    </source>
</evidence>
<name>A0A7S2ZY78_9RHOD</name>
<sequence>MPDEVDNEEKKQDLIDGTTTSEVPSVEPEGILAEEIVPPEATSAPDDAKPTEPTSDVNDLDAEEVEEDGTDGPEDGDKTDQTNSAPEQASKAKESKSVPIVVFVNKKSGGQKGERIFEEFLKELPKEHVYSLTEGGLDPGIEFCYSHETVLVNGNPEKARIIVAGGDGTIGWVVSGIDKHEYPDKSLTPLAHLPLGTGNDMARSTGWGGGYDGGATKQVISQVRSAKPMRLDRWRMHVQGKNGTVDGEKKDLMIYNYFSIGEDAHIAYVFHHMREKNPKKFTSRTRNKYHYVVASLRSSFAGNPSLAKTTKVTADDESLRFANSVKTIVGLNIQSYMAGSDIWGTQHAYSPTCCCLHPASDLPAGSMGDGKIDLISMSGGVKQGLVKSFNCTGRRMEQARTVVFDCEGPTYVQADGEPWMVDGPFKMTIDTAEPAFMLVKT</sequence>
<dbReference type="GO" id="GO:0005524">
    <property type="term" value="F:ATP binding"/>
    <property type="evidence" value="ECO:0007669"/>
    <property type="project" value="UniProtKB-KW"/>
</dbReference>
<dbReference type="PROSITE" id="PS50146">
    <property type="entry name" value="DAGK"/>
    <property type="match status" value="1"/>
</dbReference>
<keyword evidence="4 6" id="KW-0418">Kinase</keyword>
<dbReference type="PANTHER" id="PTHR11255">
    <property type="entry name" value="DIACYLGLYCEROL KINASE"/>
    <property type="match status" value="1"/>
</dbReference>
<dbReference type="InterPro" id="IPR017438">
    <property type="entry name" value="ATP-NAD_kinase_N"/>
</dbReference>
<dbReference type="AlphaFoldDB" id="A0A7S2ZY78"/>
<evidence type="ECO:0000256" key="7">
    <source>
        <dbReference type="SAM" id="MobiDB-lite"/>
    </source>
</evidence>
<dbReference type="InterPro" id="IPR016064">
    <property type="entry name" value="NAD/diacylglycerol_kinase_sf"/>
</dbReference>
<gene>
    <name evidence="9" type="ORF">RMAR00112_LOCUS23489</name>
</gene>
<dbReference type="EC" id="2.7.1.107" evidence="6"/>
<evidence type="ECO:0000313" key="9">
    <source>
        <dbReference type="EMBL" id="CAE0055458.1"/>
    </source>
</evidence>
<dbReference type="EMBL" id="HBHW01030342">
    <property type="protein sequence ID" value="CAE0055458.1"/>
    <property type="molecule type" value="Transcribed_RNA"/>
</dbReference>
<organism evidence="9">
    <name type="scientific">Rhodosorus marinus</name>
    <dbReference type="NCBI Taxonomy" id="101924"/>
    <lineage>
        <taxon>Eukaryota</taxon>
        <taxon>Rhodophyta</taxon>
        <taxon>Stylonematophyceae</taxon>
        <taxon>Stylonematales</taxon>
        <taxon>Stylonemataceae</taxon>
        <taxon>Rhodosorus</taxon>
    </lineage>
</organism>
<reference evidence="9" key="1">
    <citation type="submission" date="2021-01" db="EMBL/GenBank/DDBJ databases">
        <authorList>
            <person name="Corre E."/>
            <person name="Pelletier E."/>
            <person name="Niang G."/>
            <person name="Scheremetjew M."/>
            <person name="Finn R."/>
            <person name="Kale V."/>
            <person name="Holt S."/>
            <person name="Cochrane G."/>
            <person name="Meng A."/>
            <person name="Brown T."/>
            <person name="Cohen L."/>
        </authorList>
    </citation>
    <scope>NUCLEOTIDE SEQUENCE</scope>
    <source>
        <strain evidence="9">CCMP 769</strain>
    </source>
</reference>
<dbReference type="SMART" id="SM00046">
    <property type="entry name" value="DAGKc"/>
    <property type="match status" value="1"/>
</dbReference>
<dbReference type="InterPro" id="IPR037607">
    <property type="entry name" value="DGK"/>
</dbReference>
<evidence type="ECO:0000256" key="6">
    <source>
        <dbReference type="RuleBase" id="RU361128"/>
    </source>
</evidence>
<feature type="region of interest" description="Disordered" evidence="7">
    <location>
        <begin position="1"/>
        <end position="96"/>
    </location>
</feature>
<dbReference type="InterPro" id="IPR000756">
    <property type="entry name" value="Diacylglycerol_kin_accessory"/>
</dbReference>
<evidence type="ECO:0000256" key="5">
    <source>
        <dbReference type="ARBA" id="ARBA00022840"/>
    </source>
</evidence>
<comment type="catalytic activity">
    <reaction evidence="6">
        <text>a 1,2-diacyl-sn-glycerol + ATP = a 1,2-diacyl-sn-glycero-3-phosphate + ADP + H(+)</text>
        <dbReference type="Rhea" id="RHEA:10272"/>
        <dbReference type="ChEBI" id="CHEBI:15378"/>
        <dbReference type="ChEBI" id="CHEBI:17815"/>
        <dbReference type="ChEBI" id="CHEBI:30616"/>
        <dbReference type="ChEBI" id="CHEBI:58608"/>
        <dbReference type="ChEBI" id="CHEBI:456216"/>
        <dbReference type="EC" id="2.7.1.107"/>
    </reaction>
</comment>
<protein>
    <recommendedName>
        <fullName evidence="6">Diacylglycerol kinase</fullName>
        <shortName evidence="6">DAG kinase</shortName>
        <ecNumber evidence="6">2.7.1.107</ecNumber>
    </recommendedName>
</protein>
<evidence type="ECO:0000259" key="8">
    <source>
        <dbReference type="PROSITE" id="PS50146"/>
    </source>
</evidence>
<dbReference type="GO" id="GO:0004143">
    <property type="term" value="F:ATP-dependent diacylglycerol kinase activity"/>
    <property type="evidence" value="ECO:0007669"/>
    <property type="project" value="UniProtKB-EC"/>
</dbReference>
<dbReference type="Pfam" id="PF00781">
    <property type="entry name" value="DAGK_cat"/>
    <property type="match status" value="1"/>
</dbReference>
<keyword evidence="3 6" id="KW-0547">Nucleotide-binding</keyword>
<dbReference type="PANTHER" id="PTHR11255:SF80">
    <property type="entry name" value="EYE-SPECIFIC DIACYLGLYCEROL KINASE"/>
    <property type="match status" value="1"/>
</dbReference>
<evidence type="ECO:0000256" key="1">
    <source>
        <dbReference type="ARBA" id="ARBA00009280"/>
    </source>
</evidence>
<dbReference type="GO" id="GO:0007200">
    <property type="term" value="P:phospholipase C-activating G protein-coupled receptor signaling pathway"/>
    <property type="evidence" value="ECO:0007669"/>
    <property type="project" value="InterPro"/>
</dbReference>
<keyword evidence="5 6" id="KW-0067">ATP-binding</keyword>